<gene>
    <name evidence="1" type="ORF">L3Q82_020244</name>
</gene>
<keyword evidence="2" id="KW-1185">Reference proteome</keyword>
<sequence>MKKMKMKMKTERPPHDDWFQVTDVETLRAAVQIPFKYPQNSGKTSSSDSSRSSRQRPVTSIHEISAIVGVSVLPQHIHPLTPFGRGGDKVFWGVQCTPPKKKMPPNEAVAIIIVVFGCLNALNTFKLDTGADVTVVSQAVFNNIFSNAKQPVLQKAEKPLFGPGQITLDVSGFVSLQLRIGGKQITEKHREESAEVAWASVSGCPLEASLGRCSRHVPPGGGLEEDPGHAGETMPLGWPGNASGSPRKRWRKCLRGEGSLGISAQTAASTCDP</sequence>
<name>A0ACB8V8R0_9TELE</name>
<organism evidence="1 2">
    <name type="scientific">Scortum barcoo</name>
    <name type="common">barcoo grunter</name>
    <dbReference type="NCBI Taxonomy" id="214431"/>
    <lineage>
        <taxon>Eukaryota</taxon>
        <taxon>Metazoa</taxon>
        <taxon>Chordata</taxon>
        <taxon>Craniata</taxon>
        <taxon>Vertebrata</taxon>
        <taxon>Euteleostomi</taxon>
        <taxon>Actinopterygii</taxon>
        <taxon>Neopterygii</taxon>
        <taxon>Teleostei</taxon>
        <taxon>Neoteleostei</taxon>
        <taxon>Acanthomorphata</taxon>
        <taxon>Eupercaria</taxon>
        <taxon>Centrarchiformes</taxon>
        <taxon>Terapontoidei</taxon>
        <taxon>Terapontidae</taxon>
        <taxon>Scortum</taxon>
    </lineage>
</organism>
<protein>
    <submittedName>
        <fullName evidence="1">Uncharacterized protein</fullName>
    </submittedName>
</protein>
<dbReference type="EMBL" id="CM041554">
    <property type="protein sequence ID" value="KAI3351849.1"/>
    <property type="molecule type" value="Genomic_DNA"/>
</dbReference>
<dbReference type="Proteomes" id="UP000831701">
    <property type="component" value="Chromosome 24"/>
</dbReference>
<feature type="non-terminal residue" evidence="1">
    <location>
        <position position="273"/>
    </location>
</feature>
<reference evidence="1" key="1">
    <citation type="submission" date="2022-04" db="EMBL/GenBank/DDBJ databases">
        <title>Jade perch genome.</title>
        <authorList>
            <person name="Chao B."/>
        </authorList>
    </citation>
    <scope>NUCLEOTIDE SEQUENCE</scope>
    <source>
        <strain evidence="1">CB-2022</strain>
    </source>
</reference>
<accession>A0ACB8V8R0</accession>
<evidence type="ECO:0000313" key="1">
    <source>
        <dbReference type="EMBL" id="KAI3351849.1"/>
    </source>
</evidence>
<proteinExistence type="predicted"/>
<evidence type="ECO:0000313" key="2">
    <source>
        <dbReference type="Proteomes" id="UP000831701"/>
    </source>
</evidence>
<comment type="caution">
    <text evidence="1">The sequence shown here is derived from an EMBL/GenBank/DDBJ whole genome shotgun (WGS) entry which is preliminary data.</text>
</comment>